<protein>
    <submittedName>
        <fullName evidence="5">RNA methyltransferase</fullName>
    </submittedName>
</protein>
<dbReference type="InterPro" id="IPR053888">
    <property type="entry name" value="MRM3-like_sub_bind"/>
</dbReference>
<dbReference type="Gene3D" id="3.40.1280.10">
    <property type="match status" value="1"/>
</dbReference>
<keyword evidence="6" id="KW-1185">Reference proteome</keyword>
<dbReference type="InterPro" id="IPR029026">
    <property type="entry name" value="tRNA_m1G_MTases_N"/>
</dbReference>
<dbReference type="InterPro" id="IPR001537">
    <property type="entry name" value="SpoU_MeTrfase"/>
</dbReference>
<feature type="domain" description="RNA 2-O ribose methyltransferase substrate binding" evidence="4">
    <location>
        <begin position="31"/>
        <end position="100"/>
    </location>
</feature>
<evidence type="ECO:0000256" key="1">
    <source>
        <dbReference type="ARBA" id="ARBA00007228"/>
    </source>
</evidence>
<evidence type="ECO:0000313" key="5">
    <source>
        <dbReference type="EMBL" id="MCQ9209301.1"/>
    </source>
</evidence>
<proteinExistence type="inferred from homology"/>
<sequence length="257" mass="28285">MNIIRSTKNAMIKQVNKLKSSKGRKAQAAYLLEGIHLVDEAIKADAAIKYLFISEDFSYLKDYEVLTYNIILLSPSVMEFLSSTETNQGIIALVDMEEVSLDQNLQGKYLVLDAVQDPGNLGTIVRTADAAGFTAVIVGQGSVDLYNDKVLRSMQGSQYHIPIFRTDLREWLVEYAKTGYPIFGSALDNQARDYQIVTGHDHLAIIVGNEGNGISTDVLQLCTEKVMIPIYGKAESLNVGVAAALLTYKAQESIKNL</sequence>
<dbReference type="PANTHER" id="PTHR43191">
    <property type="entry name" value="RRNA METHYLTRANSFERASE 3"/>
    <property type="match status" value="1"/>
</dbReference>
<dbReference type="CDD" id="cd18095">
    <property type="entry name" value="SpoU-like_rRNA-MTase"/>
    <property type="match status" value="1"/>
</dbReference>
<evidence type="ECO:0000256" key="2">
    <source>
        <dbReference type="ARBA" id="ARBA00022603"/>
    </source>
</evidence>
<keyword evidence="2 5" id="KW-0489">Methyltransferase</keyword>
<evidence type="ECO:0000259" key="4">
    <source>
        <dbReference type="SMART" id="SM00967"/>
    </source>
</evidence>
<evidence type="ECO:0000313" key="6">
    <source>
        <dbReference type="Proteomes" id="UP001059480"/>
    </source>
</evidence>
<reference evidence="5" key="2">
    <citation type="journal article" date="2023" name="Curr. Microbiol.">
        <title>Granulicatella seriolae sp. nov., a Novel Facultative Anaerobe Isolated from Yellowtail Marine Fish.</title>
        <authorList>
            <person name="Lee M."/>
            <person name="Choi Y.J."/>
            <person name="Farooq A."/>
            <person name="Jeong J.B."/>
            <person name="Jung M.Y."/>
        </authorList>
    </citation>
    <scope>NUCLEOTIDE SEQUENCE</scope>
    <source>
        <strain evidence="5">S8</strain>
    </source>
</reference>
<dbReference type="Gene3D" id="3.30.1330.30">
    <property type="match status" value="1"/>
</dbReference>
<dbReference type="Pfam" id="PF22435">
    <property type="entry name" value="MRM3-like_sub_bind"/>
    <property type="match status" value="1"/>
</dbReference>
<dbReference type="PANTHER" id="PTHR43191:SF2">
    <property type="entry name" value="RRNA METHYLTRANSFERASE 3, MITOCHONDRIAL"/>
    <property type="match status" value="1"/>
</dbReference>
<gene>
    <name evidence="5" type="ORF">NPA36_01800</name>
</gene>
<organism evidence="5 6">
    <name type="scientific">Granulicatella seriolae</name>
    <dbReference type="NCBI Taxonomy" id="2967226"/>
    <lineage>
        <taxon>Bacteria</taxon>
        <taxon>Bacillati</taxon>
        <taxon>Bacillota</taxon>
        <taxon>Bacilli</taxon>
        <taxon>Lactobacillales</taxon>
        <taxon>Carnobacteriaceae</taxon>
        <taxon>Granulicatella</taxon>
    </lineage>
</organism>
<dbReference type="GO" id="GO:0032259">
    <property type="term" value="P:methylation"/>
    <property type="evidence" value="ECO:0007669"/>
    <property type="project" value="UniProtKB-KW"/>
</dbReference>
<dbReference type="Pfam" id="PF00588">
    <property type="entry name" value="SpoU_methylase"/>
    <property type="match status" value="1"/>
</dbReference>
<name>A0ABT1WLE3_9LACT</name>
<keyword evidence="3" id="KW-0808">Transferase</keyword>
<dbReference type="SUPFAM" id="SSF75217">
    <property type="entry name" value="alpha/beta knot"/>
    <property type="match status" value="1"/>
</dbReference>
<dbReference type="Proteomes" id="UP001059480">
    <property type="component" value="Unassembled WGS sequence"/>
</dbReference>
<comment type="caution">
    <text evidence="5">The sequence shown here is derived from an EMBL/GenBank/DDBJ whole genome shotgun (WGS) entry which is preliminary data.</text>
</comment>
<evidence type="ECO:0000256" key="3">
    <source>
        <dbReference type="ARBA" id="ARBA00022679"/>
    </source>
</evidence>
<dbReference type="InterPro" id="IPR029064">
    <property type="entry name" value="Ribosomal_eL30-like_sf"/>
</dbReference>
<dbReference type="EMBL" id="JANHNZ010000001">
    <property type="protein sequence ID" value="MCQ9209301.1"/>
    <property type="molecule type" value="Genomic_DNA"/>
</dbReference>
<dbReference type="InterPro" id="IPR029028">
    <property type="entry name" value="Alpha/beta_knot_MTases"/>
</dbReference>
<dbReference type="SMART" id="SM00967">
    <property type="entry name" value="SpoU_sub_bind"/>
    <property type="match status" value="1"/>
</dbReference>
<dbReference type="SUPFAM" id="SSF55315">
    <property type="entry name" value="L30e-like"/>
    <property type="match status" value="1"/>
</dbReference>
<reference evidence="5" key="1">
    <citation type="submission" date="2022-07" db="EMBL/GenBank/DDBJ databases">
        <authorList>
            <person name="Jung M.-Y."/>
            <person name="Lee M."/>
        </authorList>
    </citation>
    <scope>NUCLEOTIDE SEQUENCE</scope>
    <source>
        <strain evidence="5">S8</strain>
    </source>
</reference>
<dbReference type="InterPro" id="IPR013123">
    <property type="entry name" value="SpoU_subst-bd"/>
</dbReference>
<dbReference type="RefSeq" id="WP_256944406.1">
    <property type="nucleotide sequence ID" value="NZ_JANHNZ010000001.1"/>
</dbReference>
<dbReference type="InterPro" id="IPR051259">
    <property type="entry name" value="rRNA_Methyltransferase"/>
</dbReference>
<comment type="similarity">
    <text evidence="1">Belongs to the class IV-like SAM-binding methyltransferase superfamily. RNA methyltransferase TrmH family.</text>
</comment>
<dbReference type="GO" id="GO:0008168">
    <property type="term" value="F:methyltransferase activity"/>
    <property type="evidence" value="ECO:0007669"/>
    <property type="project" value="UniProtKB-KW"/>
</dbReference>
<reference evidence="5" key="3">
    <citation type="journal article" date="2023" name="Microbiol. Resour. Announc.">
        <title>Draft Genome Sequence of Granulicatella sp. Strain S8, Isolated from a Marine Fish, Seriola quinqueradiata.</title>
        <authorList>
            <person name="Lee M."/>
            <person name="Farooq A."/>
            <person name="Jeong J.B."/>
            <person name="Jung M.Y."/>
        </authorList>
    </citation>
    <scope>NUCLEOTIDE SEQUENCE</scope>
    <source>
        <strain evidence="5">S8</strain>
    </source>
</reference>
<accession>A0ABT1WLE3</accession>